<sequence length="424" mass="46740">MMGALEGPNRRRFLLGSVAAGAATVLTSDSVAAAESAQATALDDRKHWLQQVQLVSEPVLKALNERSLRRTMPVEAAVGQEASRAIGTHLEALGRLLAGLAPWLELEPENEDPVETSLRNRYRDWARAGIASAVDPASPDHMRFGDSSQTLVDSSFLALALLRAPKQLLHALDAKTQTLLVEALLKERTILPGFNNWLLFAAINEAALKLMGQSWDRMRVDYALREHASWYLGDGTYGDGPHFHWDFYNSFVIQPYLLQLMDTLGAEIPTWAAEREAIHQRARRYAAVQERLINPDGSYPVLGRSTTYRCGAFHLLADVSRRRMLPDDVTPAQVRCALTAVMQRTLGAQGTFSADGWLQIGLAGHQPSLGEAYISTGSLYLCSAAWLPLGLPPTDPFWSAPPARWTSQKIWSGEDAHADHARDD</sequence>
<organism evidence="2 3">
    <name type="scientific">Granulicella arctica</name>
    <dbReference type="NCBI Taxonomy" id="940613"/>
    <lineage>
        <taxon>Bacteria</taxon>
        <taxon>Pseudomonadati</taxon>
        <taxon>Acidobacteriota</taxon>
        <taxon>Terriglobia</taxon>
        <taxon>Terriglobales</taxon>
        <taxon>Acidobacteriaceae</taxon>
        <taxon>Granulicella</taxon>
    </lineage>
</organism>
<dbReference type="PIRSF" id="PIRSF014753">
    <property type="entry name" value="UCP014753"/>
    <property type="match status" value="1"/>
</dbReference>
<evidence type="ECO:0000313" key="3">
    <source>
        <dbReference type="Proteomes" id="UP000589520"/>
    </source>
</evidence>
<keyword evidence="3" id="KW-1185">Reference proteome</keyword>
<evidence type="ECO:0000259" key="1">
    <source>
        <dbReference type="Pfam" id="PF10022"/>
    </source>
</evidence>
<accession>A0A7Y9PIC0</accession>
<reference evidence="2 3" key="1">
    <citation type="submission" date="2020-07" db="EMBL/GenBank/DDBJ databases">
        <title>Genomic Encyclopedia of Type Strains, Phase IV (KMG-V): Genome sequencing to study the core and pangenomes of soil and plant-associated prokaryotes.</title>
        <authorList>
            <person name="Whitman W."/>
        </authorList>
    </citation>
    <scope>NUCLEOTIDE SEQUENCE [LARGE SCALE GENOMIC DNA]</scope>
    <source>
        <strain evidence="2 3">X4EP2</strain>
    </source>
</reference>
<dbReference type="InterPro" id="IPR016624">
    <property type="entry name" value="UCP014753"/>
</dbReference>
<dbReference type="RefSeq" id="WP_218892163.1">
    <property type="nucleotide sequence ID" value="NZ_JACCCW010000002.1"/>
</dbReference>
<proteinExistence type="predicted"/>
<dbReference type="InterPro" id="IPR006311">
    <property type="entry name" value="TAT_signal"/>
</dbReference>
<comment type="caution">
    <text evidence="2">The sequence shown here is derived from an EMBL/GenBank/DDBJ whole genome shotgun (WGS) entry which is preliminary data.</text>
</comment>
<gene>
    <name evidence="2" type="ORF">HDF17_002600</name>
</gene>
<dbReference type="AlphaFoldDB" id="A0A7Y9PIC0"/>
<dbReference type="EMBL" id="JACCCW010000002">
    <property type="protein sequence ID" value="NYF80280.1"/>
    <property type="molecule type" value="Genomic_DNA"/>
</dbReference>
<dbReference type="PROSITE" id="PS51318">
    <property type="entry name" value="TAT"/>
    <property type="match status" value="1"/>
</dbReference>
<dbReference type="Proteomes" id="UP000589520">
    <property type="component" value="Unassembled WGS sequence"/>
</dbReference>
<dbReference type="PANTHER" id="PTHR35339">
    <property type="entry name" value="LINALOOL DEHYDRATASE_ISOMERASE DOMAIN-CONTAINING PROTEIN"/>
    <property type="match status" value="1"/>
</dbReference>
<protein>
    <recommendedName>
        <fullName evidence="1">DUF2264 domain-containing protein</fullName>
    </recommendedName>
</protein>
<feature type="domain" description="DUF2264" evidence="1">
    <location>
        <begin position="44"/>
        <end position="405"/>
    </location>
</feature>
<evidence type="ECO:0000313" key="2">
    <source>
        <dbReference type="EMBL" id="NYF80280.1"/>
    </source>
</evidence>
<dbReference type="InterPro" id="IPR049349">
    <property type="entry name" value="DUF2264_N"/>
</dbReference>
<dbReference type="PANTHER" id="PTHR35339:SF3">
    <property type="entry name" value="DUF2264 DOMAIN-CONTAINING PROTEIN"/>
    <property type="match status" value="1"/>
</dbReference>
<name>A0A7Y9PIC0_9BACT</name>
<dbReference type="Pfam" id="PF10022">
    <property type="entry name" value="DUF2264"/>
    <property type="match status" value="1"/>
</dbReference>